<dbReference type="AlphaFoldDB" id="A0A9J6FRW2"/>
<evidence type="ECO:0000256" key="1">
    <source>
        <dbReference type="ARBA" id="ARBA00022723"/>
    </source>
</evidence>
<dbReference type="Pfam" id="PF13920">
    <property type="entry name" value="zf-C3HC4_3"/>
    <property type="match status" value="1"/>
</dbReference>
<dbReference type="VEuPathDB" id="VectorBase:HLOH_055464"/>
<comment type="caution">
    <text evidence="6">The sequence shown here is derived from an EMBL/GenBank/DDBJ whole genome shotgun (WGS) entry which is preliminary data.</text>
</comment>
<dbReference type="Gene3D" id="3.30.40.10">
    <property type="entry name" value="Zinc/RING finger domain, C3HC4 (zinc finger)"/>
    <property type="match status" value="1"/>
</dbReference>
<organism evidence="6 7">
    <name type="scientific">Haemaphysalis longicornis</name>
    <name type="common">Bush tick</name>
    <dbReference type="NCBI Taxonomy" id="44386"/>
    <lineage>
        <taxon>Eukaryota</taxon>
        <taxon>Metazoa</taxon>
        <taxon>Ecdysozoa</taxon>
        <taxon>Arthropoda</taxon>
        <taxon>Chelicerata</taxon>
        <taxon>Arachnida</taxon>
        <taxon>Acari</taxon>
        <taxon>Parasitiformes</taxon>
        <taxon>Ixodida</taxon>
        <taxon>Ixodoidea</taxon>
        <taxon>Ixodidae</taxon>
        <taxon>Haemaphysalinae</taxon>
        <taxon>Haemaphysalis</taxon>
    </lineage>
</organism>
<keyword evidence="2 4" id="KW-0863">Zinc-finger</keyword>
<dbReference type="SMART" id="SM00184">
    <property type="entry name" value="RING"/>
    <property type="match status" value="1"/>
</dbReference>
<dbReference type="OMA" id="WRTTKFA"/>
<dbReference type="EMBL" id="JABSTR010000003">
    <property type="protein sequence ID" value="KAH9365583.1"/>
    <property type="molecule type" value="Genomic_DNA"/>
</dbReference>
<evidence type="ECO:0000256" key="4">
    <source>
        <dbReference type="PROSITE-ProRule" id="PRU00175"/>
    </source>
</evidence>
<dbReference type="InterPro" id="IPR017907">
    <property type="entry name" value="Znf_RING_CS"/>
</dbReference>
<proteinExistence type="predicted"/>
<dbReference type="GO" id="GO:0008270">
    <property type="term" value="F:zinc ion binding"/>
    <property type="evidence" value="ECO:0007669"/>
    <property type="project" value="UniProtKB-KW"/>
</dbReference>
<name>A0A9J6FRW2_HAELO</name>
<evidence type="ECO:0000259" key="5">
    <source>
        <dbReference type="PROSITE" id="PS50089"/>
    </source>
</evidence>
<evidence type="ECO:0000256" key="2">
    <source>
        <dbReference type="ARBA" id="ARBA00022771"/>
    </source>
</evidence>
<feature type="domain" description="RING-type" evidence="5">
    <location>
        <begin position="35"/>
        <end position="74"/>
    </location>
</feature>
<dbReference type="OrthoDB" id="6484861at2759"/>
<evidence type="ECO:0000313" key="7">
    <source>
        <dbReference type="Proteomes" id="UP000821853"/>
    </source>
</evidence>
<dbReference type="InterPro" id="IPR001841">
    <property type="entry name" value="Znf_RING"/>
</dbReference>
<dbReference type="CDD" id="cd16449">
    <property type="entry name" value="RING-HC"/>
    <property type="match status" value="1"/>
</dbReference>
<evidence type="ECO:0000256" key="3">
    <source>
        <dbReference type="ARBA" id="ARBA00022833"/>
    </source>
</evidence>
<protein>
    <recommendedName>
        <fullName evidence="5">RING-type domain-containing protein</fullName>
    </recommendedName>
</protein>
<dbReference type="InterPro" id="IPR013083">
    <property type="entry name" value="Znf_RING/FYVE/PHD"/>
</dbReference>
<evidence type="ECO:0000313" key="6">
    <source>
        <dbReference type="EMBL" id="KAH9365583.1"/>
    </source>
</evidence>
<dbReference type="Proteomes" id="UP000821853">
    <property type="component" value="Unassembled WGS sequence"/>
</dbReference>
<dbReference type="PROSITE" id="PS00518">
    <property type="entry name" value="ZF_RING_1"/>
    <property type="match status" value="1"/>
</dbReference>
<gene>
    <name evidence="6" type="ORF">HPB48_002034</name>
</gene>
<sequence length="101" mass="11395">MPDRNACLHRVHGFARGVNWRTTKFAEAVPQHMTCALCRVISRATVFLPCLHTLCESCASRSVNDGNIVCPVDEESFASEEYRKFDWPTTTAQLKVSAFLF</sequence>
<reference evidence="6 7" key="1">
    <citation type="journal article" date="2020" name="Cell">
        <title>Large-Scale Comparative Analyses of Tick Genomes Elucidate Their Genetic Diversity and Vector Capacities.</title>
        <authorList>
            <consortium name="Tick Genome and Microbiome Consortium (TIGMIC)"/>
            <person name="Jia N."/>
            <person name="Wang J."/>
            <person name="Shi W."/>
            <person name="Du L."/>
            <person name="Sun Y."/>
            <person name="Zhan W."/>
            <person name="Jiang J.F."/>
            <person name="Wang Q."/>
            <person name="Zhang B."/>
            <person name="Ji P."/>
            <person name="Bell-Sakyi L."/>
            <person name="Cui X.M."/>
            <person name="Yuan T.T."/>
            <person name="Jiang B.G."/>
            <person name="Yang W.F."/>
            <person name="Lam T.T."/>
            <person name="Chang Q.C."/>
            <person name="Ding S.J."/>
            <person name="Wang X.J."/>
            <person name="Zhu J.G."/>
            <person name="Ruan X.D."/>
            <person name="Zhao L."/>
            <person name="Wei J.T."/>
            <person name="Ye R.Z."/>
            <person name="Que T.C."/>
            <person name="Du C.H."/>
            <person name="Zhou Y.H."/>
            <person name="Cheng J.X."/>
            <person name="Dai P.F."/>
            <person name="Guo W.B."/>
            <person name="Han X.H."/>
            <person name="Huang E.J."/>
            <person name="Li L.F."/>
            <person name="Wei W."/>
            <person name="Gao Y.C."/>
            <person name="Liu J.Z."/>
            <person name="Shao H.Z."/>
            <person name="Wang X."/>
            <person name="Wang C.C."/>
            <person name="Yang T.C."/>
            <person name="Huo Q.B."/>
            <person name="Li W."/>
            <person name="Chen H.Y."/>
            <person name="Chen S.E."/>
            <person name="Zhou L.G."/>
            <person name="Ni X.B."/>
            <person name="Tian J.H."/>
            <person name="Sheng Y."/>
            <person name="Liu T."/>
            <person name="Pan Y.S."/>
            <person name="Xia L.Y."/>
            <person name="Li J."/>
            <person name="Zhao F."/>
            <person name="Cao W.C."/>
        </authorList>
    </citation>
    <scope>NUCLEOTIDE SEQUENCE [LARGE SCALE GENOMIC DNA]</scope>
    <source>
        <strain evidence="6">HaeL-2018</strain>
    </source>
</reference>
<keyword evidence="7" id="KW-1185">Reference proteome</keyword>
<dbReference type="PROSITE" id="PS50089">
    <property type="entry name" value="ZF_RING_2"/>
    <property type="match status" value="1"/>
</dbReference>
<keyword evidence="3" id="KW-0862">Zinc</keyword>
<dbReference type="SUPFAM" id="SSF57850">
    <property type="entry name" value="RING/U-box"/>
    <property type="match status" value="1"/>
</dbReference>
<accession>A0A9J6FRW2</accession>
<keyword evidence="1" id="KW-0479">Metal-binding</keyword>